<evidence type="ECO:0000259" key="1">
    <source>
        <dbReference type="Pfam" id="PF00483"/>
    </source>
</evidence>
<dbReference type="InterPro" id="IPR029044">
    <property type="entry name" value="Nucleotide-diphossugar_trans"/>
</dbReference>
<dbReference type="Pfam" id="PF00483">
    <property type="entry name" value="NTP_transferase"/>
    <property type="match status" value="1"/>
</dbReference>
<dbReference type="RefSeq" id="WP_007994982.1">
    <property type="nucleotide sequence ID" value="NZ_AOJJ01000057.1"/>
</dbReference>
<dbReference type="PATRIC" id="fig|1230455.3.peg.1532"/>
<reference evidence="2 3" key="1">
    <citation type="journal article" date="2014" name="PLoS Genet.">
        <title>Phylogenetically driven sequencing of extremely halophilic archaea reveals strategies for static and dynamic osmo-response.</title>
        <authorList>
            <person name="Becker E.A."/>
            <person name="Seitzer P.M."/>
            <person name="Tritt A."/>
            <person name="Larsen D."/>
            <person name="Krusor M."/>
            <person name="Yao A.I."/>
            <person name="Wu D."/>
            <person name="Madern D."/>
            <person name="Eisen J.A."/>
            <person name="Darling A.E."/>
            <person name="Facciotti M.T."/>
        </authorList>
    </citation>
    <scope>NUCLEOTIDE SEQUENCE [LARGE SCALE GENOMIC DNA]</scope>
    <source>
        <strain evidence="2 3">JCM 13916</strain>
    </source>
</reference>
<dbReference type="AlphaFoldDB" id="M0PMB2"/>
<name>M0PMB2_9EURY</name>
<dbReference type="Proteomes" id="UP000011528">
    <property type="component" value="Unassembled WGS sequence"/>
</dbReference>
<dbReference type="Gene3D" id="3.90.550.10">
    <property type="entry name" value="Spore Coat Polysaccharide Biosynthesis Protein SpsA, Chain A"/>
    <property type="match status" value="1"/>
</dbReference>
<sequence>MGLVEKPTNPSSTLVTTGWYMLPEDVFHVCALLRPSAEGEYQLSEAVGLLVRAGYEAATVRVGERVNVNTPGDVERASELMRGKW</sequence>
<evidence type="ECO:0000313" key="2">
    <source>
        <dbReference type="EMBL" id="EMA71043.1"/>
    </source>
</evidence>
<feature type="domain" description="Nucleotidyl transferase" evidence="1">
    <location>
        <begin position="3"/>
        <end position="59"/>
    </location>
</feature>
<organism evidence="2 3">
    <name type="scientific">Halorubrum distributum JCM 13916</name>
    <dbReference type="NCBI Taxonomy" id="1230455"/>
    <lineage>
        <taxon>Archaea</taxon>
        <taxon>Methanobacteriati</taxon>
        <taxon>Methanobacteriota</taxon>
        <taxon>Stenosarchaea group</taxon>
        <taxon>Halobacteria</taxon>
        <taxon>Halobacteriales</taxon>
        <taxon>Haloferacaceae</taxon>
        <taxon>Halorubrum</taxon>
        <taxon>Halorubrum distributum group</taxon>
    </lineage>
</organism>
<gene>
    <name evidence="2" type="ORF">C462_07985</name>
</gene>
<dbReference type="STRING" id="1230455.C462_07985"/>
<accession>M0PMB2</accession>
<proteinExistence type="predicted"/>
<dbReference type="InterPro" id="IPR005835">
    <property type="entry name" value="NTP_transferase_dom"/>
</dbReference>
<comment type="caution">
    <text evidence="2">The sequence shown here is derived from an EMBL/GenBank/DDBJ whole genome shotgun (WGS) entry which is preliminary data.</text>
</comment>
<protein>
    <recommendedName>
        <fullName evidence="1">Nucleotidyl transferase domain-containing protein</fullName>
    </recommendedName>
</protein>
<dbReference type="SUPFAM" id="SSF53448">
    <property type="entry name" value="Nucleotide-diphospho-sugar transferases"/>
    <property type="match status" value="1"/>
</dbReference>
<dbReference type="EMBL" id="AOJJ01000057">
    <property type="protein sequence ID" value="EMA71043.1"/>
    <property type="molecule type" value="Genomic_DNA"/>
</dbReference>
<evidence type="ECO:0000313" key="3">
    <source>
        <dbReference type="Proteomes" id="UP000011528"/>
    </source>
</evidence>